<reference evidence="2 3" key="1">
    <citation type="submission" date="2019-02" db="EMBL/GenBank/DDBJ databases">
        <title>Haloarcula mannanilyticum sp. nov., a mannan degrading haloarchaeon isolated from commercial salt.</title>
        <authorList>
            <person name="Enomoto S."/>
            <person name="Shimane Y."/>
            <person name="Kamekura M."/>
            <person name="Ito T."/>
            <person name="Moriya O."/>
            <person name="Ihara K."/>
            <person name="Takahashi-Ando N."/>
            <person name="Fukushima Y."/>
            <person name="Yoshida Y."/>
            <person name="Usama R."/>
            <person name="Takai K."/>
            <person name="Minegishi H."/>
        </authorList>
    </citation>
    <scope>NUCLEOTIDE SEQUENCE [LARGE SCALE GENOMIC DNA]</scope>
    <source>
        <strain evidence="2 3">MD130-1</strain>
    </source>
</reference>
<evidence type="ECO:0000313" key="3">
    <source>
        <dbReference type="Proteomes" id="UP000304382"/>
    </source>
</evidence>
<dbReference type="RefSeq" id="WP_394347836.1">
    <property type="nucleotide sequence ID" value="NZ_BIXZ01000012.1"/>
</dbReference>
<feature type="region of interest" description="Disordered" evidence="1">
    <location>
        <begin position="1"/>
        <end position="50"/>
    </location>
</feature>
<protein>
    <submittedName>
        <fullName evidence="2">Uncharacterized protein</fullName>
    </submittedName>
</protein>
<dbReference type="AlphaFoldDB" id="A0A4C2ER21"/>
<sequence length="50" mass="5307">MTDAFENTAEEENRSSPAQQTETDSGDRTPPVAMSVQSEQASLGAFESGD</sequence>
<name>A0A4C2ER21_9EURY</name>
<gene>
    <name evidence="2" type="ORF">Harman_38650</name>
</gene>
<accession>A0A4C2ER21</accession>
<dbReference type="EMBL" id="BIXZ01000012">
    <property type="protein sequence ID" value="GCF15930.1"/>
    <property type="molecule type" value="Genomic_DNA"/>
</dbReference>
<evidence type="ECO:0000256" key="1">
    <source>
        <dbReference type="SAM" id="MobiDB-lite"/>
    </source>
</evidence>
<comment type="caution">
    <text evidence="2">The sequence shown here is derived from an EMBL/GenBank/DDBJ whole genome shotgun (WGS) entry which is preliminary data.</text>
</comment>
<evidence type="ECO:0000313" key="2">
    <source>
        <dbReference type="EMBL" id="GCF15930.1"/>
    </source>
</evidence>
<keyword evidence="3" id="KW-1185">Reference proteome</keyword>
<organism evidence="2 3">
    <name type="scientific">Haloarcula mannanilytica</name>
    <dbReference type="NCBI Taxonomy" id="2509225"/>
    <lineage>
        <taxon>Archaea</taxon>
        <taxon>Methanobacteriati</taxon>
        <taxon>Methanobacteriota</taxon>
        <taxon>Stenosarchaea group</taxon>
        <taxon>Halobacteria</taxon>
        <taxon>Halobacteriales</taxon>
        <taxon>Haloarculaceae</taxon>
        <taxon>Haloarcula</taxon>
    </lineage>
</organism>
<dbReference type="Proteomes" id="UP000304382">
    <property type="component" value="Unassembled WGS sequence"/>
</dbReference>
<proteinExistence type="predicted"/>